<evidence type="ECO:0000256" key="1">
    <source>
        <dbReference type="SAM" id="Phobius"/>
    </source>
</evidence>
<name>A0A1G8Z027_9FLAO</name>
<sequence>MKISETLRILAIIWFTETLISCALYFATEMFTQNINIRPILLLKTFHAFYYYPPLLIIYYFREKEFTVKFFCYTNTIVFISISIILSLIIKDTYILFLDFSFICNLLGIILAPFLLKKINTRIPEHLRIY</sequence>
<evidence type="ECO:0000313" key="2">
    <source>
        <dbReference type="EMBL" id="SDK08489.1"/>
    </source>
</evidence>
<reference evidence="2 3" key="1">
    <citation type="submission" date="2016-10" db="EMBL/GenBank/DDBJ databases">
        <authorList>
            <person name="Varghese N."/>
            <person name="Submissions S."/>
        </authorList>
    </citation>
    <scope>NUCLEOTIDE SEQUENCE [LARGE SCALE GENOMIC DNA]</scope>
    <source>
        <strain evidence="2 3">Gm-149</strain>
    </source>
</reference>
<keyword evidence="1" id="KW-1133">Transmembrane helix</keyword>
<gene>
    <name evidence="2" type="ORF">SAMN05192550_3307</name>
</gene>
<organism evidence="2 3">
    <name type="scientific">Flavobacterium glycines</name>
    <dbReference type="NCBI Taxonomy" id="551990"/>
    <lineage>
        <taxon>Bacteria</taxon>
        <taxon>Pseudomonadati</taxon>
        <taxon>Bacteroidota</taxon>
        <taxon>Flavobacteriia</taxon>
        <taxon>Flavobacteriales</taxon>
        <taxon>Flavobacteriaceae</taxon>
        <taxon>Flavobacterium</taxon>
    </lineage>
</organism>
<accession>A0A1G8Z027</accession>
<feature type="transmembrane region" description="Helical" evidence="1">
    <location>
        <begin position="96"/>
        <end position="116"/>
    </location>
</feature>
<keyword evidence="1" id="KW-0472">Membrane</keyword>
<keyword evidence="3" id="KW-1185">Reference proteome</keyword>
<comment type="caution">
    <text evidence="2">The sequence shown here is derived from an EMBL/GenBank/DDBJ whole genome shotgun (WGS) entry which is preliminary data.</text>
</comment>
<feature type="transmembrane region" description="Helical" evidence="1">
    <location>
        <begin position="7"/>
        <end position="28"/>
    </location>
</feature>
<evidence type="ECO:0000313" key="3">
    <source>
        <dbReference type="Proteomes" id="UP000182367"/>
    </source>
</evidence>
<keyword evidence="1" id="KW-0812">Transmembrane</keyword>
<proteinExistence type="predicted"/>
<feature type="transmembrane region" description="Helical" evidence="1">
    <location>
        <begin position="40"/>
        <end position="61"/>
    </location>
</feature>
<dbReference type="EMBL" id="FNEO01000011">
    <property type="protein sequence ID" value="SDK08489.1"/>
    <property type="molecule type" value="Genomic_DNA"/>
</dbReference>
<dbReference type="Proteomes" id="UP000182367">
    <property type="component" value="Unassembled WGS sequence"/>
</dbReference>
<feature type="transmembrane region" description="Helical" evidence="1">
    <location>
        <begin position="70"/>
        <end position="90"/>
    </location>
</feature>
<protein>
    <submittedName>
        <fullName evidence="2">Uncharacterized protein</fullName>
    </submittedName>
</protein>